<dbReference type="InParanoid" id="A0A212FG08"/>
<feature type="transmembrane region" description="Helical" evidence="2">
    <location>
        <begin position="113"/>
        <end position="134"/>
    </location>
</feature>
<dbReference type="Proteomes" id="UP000007151">
    <property type="component" value="Unassembled WGS sequence"/>
</dbReference>
<feature type="transmembrane region" description="Helical" evidence="2">
    <location>
        <begin position="140"/>
        <end position="163"/>
    </location>
</feature>
<feature type="transmembrane region" description="Helical" evidence="2">
    <location>
        <begin position="330"/>
        <end position="356"/>
    </location>
</feature>
<dbReference type="KEGG" id="dpl:KGM_214161"/>
<dbReference type="PANTHER" id="PTHR31102:SF1">
    <property type="entry name" value="CATION_H+ EXCHANGER DOMAIN-CONTAINING PROTEIN"/>
    <property type="match status" value="1"/>
</dbReference>
<keyword evidence="4" id="KW-1185">Reference proteome</keyword>
<evidence type="ECO:0000313" key="4">
    <source>
        <dbReference type="Proteomes" id="UP000007151"/>
    </source>
</evidence>
<organism evidence="3 4">
    <name type="scientific">Danaus plexippus plexippus</name>
    <dbReference type="NCBI Taxonomy" id="278856"/>
    <lineage>
        <taxon>Eukaryota</taxon>
        <taxon>Metazoa</taxon>
        <taxon>Ecdysozoa</taxon>
        <taxon>Arthropoda</taxon>
        <taxon>Hexapoda</taxon>
        <taxon>Insecta</taxon>
        <taxon>Pterygota</taxon>
        <taxon>Neoptera</taxon>
        <taxon>Endopterygota</taxon>
        <taxon>Lepidoptera</taxon>
        <taxon>Glossata</taxon>
        <taxon>Ditrysia</taxon>
        <taxon>Papilionoidea</taxon>
        <taxon>Nymphalidae</taxon>
        <taxon>Danainae</taxon>
        <taxon>Danaini</taxon>
        <taxon>Danaina</taxon>
        <taxon>Danaus</taxon>
        <taxon>Danaus</taxon>
    </lineage>
</organism>
<dbReference type="AlphaFoldDB" id="A0A212FG08"/>
<evidence type="ECO:0000313" key="3">
    <source>
        <dbReference type="EMBL" id="OWR52668.1"/>
    </source>
</evidence>
<sequence>MHYITLVILGGLTWGILFWVWGDTWGLRGDSFRLASLGVIAWATGQILQQFTTLPPILAALLTGIIARHLDFVDMRRFVYIDSFLRKIYPVIILGKGSLGWDVNYMRQNWRQIATLGALPWSIEVAFVAISTHYLLGFPWIWGFLLGSVYASVSCPVVMPSVLKHAKNASGTVNWPQLICTAGGLDTALSVGIFGVIFSFMFYETDYSYRILKAALALFLGVSLGVAWGSLAKFVPHSKDYYVTELRVLFVLVGGLFCNFFTGAVGWGGTGGVAVLACNATAATYWAKDEWKLNQNPASTVYRVLWSFCEPVLFAYTGTFFIWHSSISKTLLIGLGVLFACLTVRLTVTFITCWNLKFKEKIFVCCTWIPKTIVEAVLCPLAIEALIMSDSPVDSQELVYAEDLIRLIVQAILVTTPIGFLLTNYLGPTLLHCDQDRDESKDNKFRRESSGI</sequence>
<dbReference type="PANTHER" id="PTHR31102">
    <property type="match status" value="1"/>
</dbReference>
<keyword evidence="2" id="KW-0812">Transmembrane</keyword>
<feature type="transmembrane region" description="Helical" evidence="2">
    <location>
        <begin position="175"/>
        <end position="202"/>
    </location>
</feature>
<dbReference type="InterPro" id="IPR051843">
    <property type="entry name" value="CPA1_transporter"/>
</dbReference>
<proteinExistence type="inferred from homology"/>
<protein>
    <submittedName>
        <fullName evidence="3">Mitochondrial sodium/hydrogen exchanger NHA2 like protein</fullName>
    </submittedName>
</protein>
<reference evidence="3 4" key="1">
    <citation type="journal article" date="2011" name="Cell">
        <title>The monarch butterfly genome yields insights into long-distance migration.</title>
        <authorList>
            <person name="Zhan S."/>
            <person name="Merlin C."/>
            <person name="Boore J.L."/>
            <person name="Reppert S.M."/>
        </authorList>
    </citation>
    <scope>NUCLEOTIDE SEQUENCE [LARGE SCALE GENOMIC DNA]</scope>
    <source>
        <strain evidence="3">F-2</strain>
    </source>
</reference>
<dbReference type="eggNOG" id="KOG3826">
    <property type="taxonomic scope" value="Eukaryota"/>
</dbReference>
<accession>A0A212FG08</accession>
<keyword evidence="2" id="KW-0472">Membrane</keyword>
<feature type="transmembrane region" description="Helical" evidence="2">
    <location>
        <begin position="214"/>
        <end position="234"/>
    </location>
</feature>
<evidence type="ECO:0000256" key="1">
    <source>
        <dbReference type="ARBA" id="ARBA00007367"/>
    </source>
</evidence>
<dbReference type="GO" id="GO:0098662">
    <property type="term" value="P:inorganic cation transmembrane transport"/>
    <property type="evidence" value="ECO:0007669"/>
    <property type="project" value="TreeGrafter"/>
</dbReference>
<comment type="similarity">
    <text evidence="1">Belongs to the monovalent cation:proton antiporter 1 (CPA1) transporter (TC 2.A.36) family.</text>
</comment>
<name>A0A212FG08_DANPL</name>
<feature type="transmembrane region" description="Helical" evidence="2">
    <location>
        <begin position="407"/>
        <end position="427"/>
    </location>
</feature>
<dbReference type="EMBL" id="AGBW02008736">
    <property type="protein sequence ID" value="OWR52668.1"/>
    <property type="molecule type" value="Genomic_DNA"/>
</dbReference>
<feature type="transmembrane region" description="Helical" evidence="2">
    <location>
        <begin position="300"/>
        <end position="324"/>
    </location>
</feature>
<evidence type="ECO:0000256" key="2">
    <source>
        <dbReference type="SAM" id="Phobius"/>
    </source>
</evidence>
<feature type="transmembrane region" description="Helical" evidence="2">
    <location>
        <begin position="246"/>
        <end position="265"/>
    </location>
</feature>
<comment type="caution">
    <text evidence="3">The sequence shown here is derived from an EMBL/GenBank/DDBJ whole genome shotgun (WGS) entry which is preliminary data.</text>
</comment>
<feature type="transmembrane region" description="Helical" evidence="2">
    <location>
        <begin position="46"/>
        <end position="67"/>
    </location>
</feature>
<gene>
    <name evidence="3" type="ORF">KGM_214161</name>
</gene>
<keyword evidence="2" id="KW-1133">Transmembrane helix</keyword>